<dbReference type="Proteomes" id="UP000182836">
    <property type="component" value="Unassembled WGS sequence"/>
</dbReference>
<reference evidence="2 4" key="2">
    <citation type="submission" date="2016-10" db="EMBL/GenBank/DDBJ databases">
        <authorList>
            <person name="de Groot N.N."/>
        </authorList>
    </citation>
    <scope>NUCLEOTIDE SEQUENCE [LARGE SCALE GENOMIC DNA]</scope>
    <source>
        <strain evidence="2 4">DSM 2895</strain>
    </source>
</reference>
<sequence length="327" mass="35727">MTVRIADVIQPEIFTSYVVNKTMEKSELIKSGIVVNDSQFDELASGPNTTVDMPYFNDLDGDSETMKDDGALTPGKIGTNADKAKKHGRARAWGANGLSALLSGADPMEAIASLTANYWVRDMQKVLLNTLKGVFASPSMTDHVLDISGGTGGAELLDGAAFVDATQKLGDAKDQLTAVIMHSAVEAYLVKRQLIEYVNQTNELNQTTRVPYFMGKRVIVDDAMPFDTNELVGEMYLFGSGAIALGNGSHPRIIATEVDRDSLASTGEDFLINRKIFILHPRGIKWTDTTIADVFPTNAELATGANWQRVYEPKKIRVVKFKFKVTL</sequence>
<dbReference type="STRING" id="47500.AF333_04645"/>
<keyword evidence="3" id="KW-1185">Reference proteome</keyword>
<protein>
    <submittedName>
        <fullName evidence="1">Coat protein</fullName>
    </submittedName>
</protein>
<proteinExistence type="predicted"/>
<reference evidence="1 3" key="1">
    <citation type="submission" date="2015-07" db="EMBL/GenBank/DDBJ databases">
        <title>Fjat-14205 dsm 2895.</title>
        <authorList>
            <person name="Liu B."/>
            <person name="Wang J."/>
            <person name="Zhu Y."/>
            <person name="Liu G."/>
            <person name="Chen Q."/>
            <person name="Chen Z."/>
            <person name="Lan J."/>
            <person name="Che J."/>
            <person name="Ge C."/>
            <person name="Shi H."/>
            <person name="Pan Z."/>
            <person name="Liu X."/>
        </authorList>
    </citation>
    <scope>NUCLEOTIDE SEQUENCE [LARGE SCALE GENOMIC DNA]</scope>
    <source>
        <strain evidence="1 3">DSM 2895</strain>
    </source>
</reference>
<dbReference type="InterPro" id="IPR045404">
    <property type="entry name" value="Gp13-like"/>
</dbReference>
<dbReference type="AlphaFoldDB" id="A0A0D1WG43"/>
<dbReference type="GeneID" id="42304495"/>
<dbReference type="RefSeq" id="WP_043065041.1">
    <property type="nucleotide sequence ID" value="NZ_BJOA01000067.1"/>
</dbReference>
<organism evidence="1 3">
    <name type="scientific">Aneurinibacillus migulanus</name>
    <name type="common">Bacillus migulanus</name>
    <dbReference type="NCBI Taxonomy" id="47500"/>
    <lineage>
        <taxon>Bacteria</taxon>
        <taxon>Bacillati</taxon>
        <taxon>Bacillota</taxon>
        <taxon>Bacilli</taxon>
        <taxon>Bacillales</taxon>
        <taxon>Paenibacillaceae</taxon>
        <taxon>Aneurinibacillus group</taxon>
        <taxon>Aneurinibacillus</taxon>
    </lineage>
</organism>
<dbReference type="EMBL" id="FNED01000009">
    <property type="protein sequence ID" value="SDI92587.1"/>
    <property type="molecule type" value="Genomic_DNA"/>
</dbReference>
<accession>A0A0D1WG43</accession>
<gene>
    <name evidence="1" type="ORF">AF333_04645</name>
    <name evidence="2" type="ORF">SAMN04487909_109114</name>
</gene>
<name>A0A0D1WG43_ANEMI</name>
<evidence type="ECO:0000313" key="4">
    <source>
        <dbReference type="Proteomes" id="UP000182836"/>
    </source>
</evidence>
<keyword evidence="1" id="KW-0167">Capsid protein</keyword>
<evidence type="ECO:0000313" key="1">
    <source>
        <dbReference type="EMBL" id="KON94881.1"/>
    </source>
</evidence>
<dbReference type="EMBL" id="LGUG01000004">
    <property type="protein sequence ID" value="KON94881.1"/>
    <property type="molecule type" value="Genomic_DNA"/>
</dbReference>
<evidence type="ECO:0000313" key="2">
    <source>
        <dbReference type="EMBL" id="SDI92587.1"/>
    </source>
</evidence>
<dbReference type="Proteomes" id="UP000037269">
    <property type="component" value="Unassembled WGS sequence"/>
</dbReference>
<dbReference type="PATRIC" id="fig|47500.8.peg.5460"/>
<dbReference type="OrthoDB" id="6440753at2"/>
<dbReference type="Pfam" id="PF20036">
    <property type="entry name" value="Gp13-like"/>
    <property type="match status" value="1"/>
</dbReference>
<keyword evidence="1" id="KW-0946">Virion</keyword>
<evidence type="ECO:0000313" key="3">
    <source>
        <dbReference type="Proteomes" id="UP000037269"/>
    </source>
</evidence>